<keyword evidence="6" id="KW-1160">Virus entry into host cell</keyword>
<protein>
    <recommendedName>
        <fullName evidence="9">Maturation</fullName>
    </recommendedName>
</protein>
<keyword evidence="5" id="KW-1175">Viral attachment to host cell pilus</keyword>
<evidence type="ECO:0008006" key="9">
    <source>
        <dbReference type="Google" id="ProtNLM"/>
    </source>
</evidence>
<evidence type="ECO:0000256" key="6">
    <source>
        <dbReference type="ARBA" id="ARBA00023296"/>
    </source>
</evidence>
<keyword evidence="3" id="KW-1161">Viral attachment to host cell</keyword>
<gene>
    <name evidence="8" type="ORF">H4Bulk47175_000002</name>
</gene>
<dbReference type="Pfam" id="PF03863">
    <property type="entry name" value="Phage_mat-A"/>
    <property type="match status" value="1"/>
</dbReference>
<reference evidence="8" key="1">
    <citation type="submission" date="2019-05" db="EMBL/GenBank/DDBJ databases">
        <title>Metatranscriptomic reconstruction reveals RNA viruses with the potential to shape carbon cycling in soil.</title>
        <authorList>
            <person name="Starr E.P."/>
            <person name="Nuccio E."/>
            <person name="Pett-Ridge J."/>
            <person name="Banfield J.F."/>
            <person name="Firestone M.K."/>
        </authorList>
    </citation>
    <scope>NUCLEOTIDE SEQUENCE</scope>
    <source>
        <strain evidence="8">H4_Bulk_47_scaffold_175</strain>
    </source>
</reference>
<evidence type="ECO:0000256" key="5">
    <source>
        <dbReference type="ARBA" id="ARBA00023104"/>
    </source>
</evidence>
<sequence length="487" mass="54639">MPSSDSKYYLLLSGFLVGPISLNGSRLGDSIPYRSGVDFLHQTRSKFHENNVDHVEVEAELSYVPSYTDSYPAASGLEPTRIGFRCFNSSGSKTTIYAPRGLGVDGQIGIYYKTHYIVSNSDPYTFSVVQYDRQAEKGAMWSAQFGIIVSTFTYLGVVSNKPQYRQTQQDWTVNWKDFVSTWEELTPAIVLQAASSPRGDIKTLSTTTYAIYTAQTAASLSVESVRRDLRIQEIDHLLDVEFPLEDVHPGILAMKAAQKMNANQTNMIAFIRDLRNPKQLIPKLKKLDQLKTHASNYLAFEYGVLPTISDLQEIIGSLKKIKPYVDRNGFSTYSAGHTDSLSIGNYTFELEQHVKVAVDDNDSGLSTVLRNLESSGFAPTLQNIWDLIPYSFVIDWFLDIGSVLERVDSGQRLLRHDIRFSTESRKEIIRKKVTPSATFPLSGDLSIKRYSRGTQDQCPVPPLTLSSTPTVTNHWLEASALIIQRQK</sequence>
<evidence type="ECO:0000256" key="3">
    <source>
        <dbReference type="ARBA" id="ARBA00022804"/>
    </source>
</evidence>
<name>A0A514DC42_9VIRU</name>
<evidence type="ECO:0000256" key="2">
    <source>
        <dbReference type="ARBA" id="ARBA00022581"/>
    </source>
</evidence>
<evidence type="ECO:0000313" key="8">
    <source>
        <dbReference type="EMBL" id="QDH91198.1"/>
    </source>
</evidence>
<comment type="subcellular location">
    <subcellularLocation>
        <location evidence="1">Virion</location>
    </subcellularLocation>
</comment>
<keyword evidence="2" id="KW-0945">Host-virus interaction</keyword>
<dbReference type="EMBL" id="MN036075">
    <property type="protein sequence ID" value="QDH91198.1"/>
    <property type="molecule type" value="Genomic_RNA"/>
</dbReference>
<comment type="similarity">
    <text evidence="7">Belongs to the Leviviricetes maturation protein family.</text>
</comment>
<evidence type="ECO:0000256" key="7">
    <source>
        <dbReference type="ARBA" id="ARBA00035110"/>
    </source>
</evidence>
<evidence type="ECO:0000256" key="4">
    <source>
        <dbReference type="ARBA" id="ARBA00022844"/>
    </source>
</evidence>
<proteinExistence type="inferred from homology"/>
<dbReference type="GO" id="GO:0044423">
    <property type="term" value="C:virion component"/>
    <property type="evidence" value="ECO:0007669"/>
    <property type="project" value="UniProtKB-KW"/>
</dbReference>
<dbReference type="GO" id="GO:0039666">
    <property type="term" value="P:virion attachment to host cell pilus"/>
    <property type="evidence" value="ECO:0007669"/>
    <property type="project" value="UniProtKB-KW"/>
</dbReference>
<accession>A0A514DC42</accession>
<organism evidence="8">
    <name type="scientific">Leviviridae sp</name>
    <dbReference type="NCBI Taxonomy" id="2027243"/>
    <lineage>
        <taxon>Viruses</taxon>
        <taxon>Riboviria</taxon>
        <taxon>Orthornavirae</taxon>
        <taxon>Lenarviricota</taxon>
        <taxon>Leviviricetes</taxon>
        <taxon>Norzivirales</taxon>
        <taxon>Fiersviridae</taxon>
    </lineage>
</organism>
<dbReference type="InterPro" id="IPR005563">
    <property type="entry name" value="A_protein"/>
</dbReference>
<evidence type="ECO:0000256" key="1">
    <source>
        <dbReference type="ARBA" id="ARBA00004328"/>
    </source>
</evidence>
<keyword evidence="4" id="KW-0946">Virion</keyword>